<gene>
    <name evidence="6" type="ORF">C7B46_19695</name>
</gene>
<feature type="transmembrane region" description="Helical" evidence="5">
    <location>
        <begin position="191"/>
        <end position="210"/>
    </location>
</feature>
<evidence type="ECO:0000313" key="6">
    <source>
        <dbReference type="EMBL" id="PSR26929.1"/>
    </source>
</evidence>
<evidence type="ECO:0000256" key="3">
    <source>
        <dbReference type="ARBA" id="ARBA00022989"/>
    </source>
</evidence>
<dbReference type="Pfam" id="PF13520">
    <property type="entry name" value="AA_permease_2"/>
    <property type="match status" value="1"/>
</dbReference>
<feature type="transmembrane region" description="Helical" evidence="5">
    <location>
        <begin position="423"/>
        <end position="443"/>
    </location>
</feature>
<feature type="transmembrane region" description="Helical" evidence="5">
    <location>
        <begin position="160"/>
        <end position="179"/>
    </location>
</feature>
<feature type="transmembrane region" description="Helical" evidence="5">
    <location>
        <begin position="230"/>
        <end position="250"/>
    </location>
</feature>
<keyword evidence="2 5" id="KW-0812">Transmembrane</keyword>
<accession>A0A2T2WXG3</accession>
<feature type="transmembrane region" description="Helical" evidence="5">
    <location>
        <begin position="450"/>
        <end position="467"/>
    </location>
</feature>
<evidence type="ECO:0000256" key="5">
    <source>
        <dbReference type="SAM" id="Phobius"/>
    </source>
</evidence>
<dbReference type="GO" id="GO:0022857">
    <property type="term" value="F:transmembrane transporter activity"/>
    <property type="evidence" value="ECO:0007669"/>
    <property type="project" value="InterPro"/>
</dbReference>
<feature type="transmembrane region" description="Helical" evidence="5">
    <location>
        <begin position="14"/>
        <end position="35"/>
    </location>
</feature>
<keyword evidence="3 5" id="KW-1133">Transmembrane helix</keyword>
<organism evidence="6 7">
    <name type="scientific">Sulfobacillus benefaciens</name>
    <dbReference type="NCBI Taxonomy" id="453960"/>
    <lineage>
        <taxon>Bacteria</taxon>
        <taxon>Bacillati</taxon>
        <taxon>Bacillota</taxon>
        <taxon>Clostridia</taxon>
        <taxon>Eubacteriales</taxon>
        <taxon>Clostridiales Family XVII. Incertae Sedis</taxon>
        <taxon>Sulfobacillus</taxon>
    </lineage>
</organism>
<keyword evidence="4 5" id="KW-0472">Membrane</keyword>
<dbReference type="EMBL" id="PXYW01000116">
    <property type="protein sequence ID" value="PSR26929.1"/>
    <property type="molecule type" value="Genomic_DNA"/>
</dbReference>
<feature type="transmembrane region" description="Helical" evidence="5">
    <location>
        <begin position="396"/>
        <end position="417"/>
    </location>
</feature>
<dbReference type="PANTHER" id="PTHR47547">
    <property type="match status" value="1"/>
</dbReference>
<dbReference type="AlphaFoldDB" id="A0A2T2WXG3"/>
<comment type="subcellular location">
    <subcellularLocation>
        <location evidence="1">Membrane</location>
        <topology evidence="1">Multi-pass membrane protein</topology>
    </subcellularLocation>
</comment>
<dbReference type="GO" id="GO:0016020">
    <property type="term" value="C:membrane"/>
    <property type="evidence" value="ECO:0007669"/>
    <property type="project" value="UniProtKB-SubCell"/>
</dbReference>
<feature type="transmembrane region" description="Helical" evidence="5">
    <location>
        <begin position="334"/>
        <end position="355"/>
    </location>
</feature>
<feature type="transmembrane region" description="Helical" evidence="5">
    <location>
        <begin position="93"/>
        <end position="115"/>
    </location>
</feature>
<dbReference type="PIRSF" id="PIRSF006060">
    <property type="entry name" value="AA_transporter"/>
    <property type="match status" value="1"/>
</dbReference>
<sequence length="524" mass="56016">MNGLRRGLTTRDQVMIGIVGSVGTGVLFSTAGMAAAAGPGVVIGWLLGGLMYGFVMMTYIELAQLYPEAGGPTRYSIYSHGRITNLINSMSDFIWYLFIPPIEALAVVEGINYFWPKLIASSGAPTILGGVLGAIFLLLFVPFNYYGIKAFSWTTNALGTVKLVLYVAAAVGFIVVAHFGNFIHYGGIAPFGFNGIFLAIPLGMFAYGGIRVVADYSEELSDPSSVRRAFIWILLGQTAIYVLFAIGFVVSLNWSAIKLHPGAWASISLIPGNPFLAIAGDSHLGWVIPVTIVIAIIGPFVTGYIYQGAGSRVLLAISRSGFVSAKLREISEEYAIPLWALAALAIIGAILAFVSAPFPTIYSLISDAVVAGYLGLATNPVVMFALRKNGRKPKSAIWGGSTFAVLAFASVSLIVYWSGWPSVPYAVALITLGSLIFGIIYKVKNHFRNAIWYMAYIVFLTLMTYIGGVGAKSVVNIDLGSLIVVVVSVLVFLPWGVAARMGQSEMDRAHQDNGIIIGQSQASQ</sequence>
<evidence type="ECO:0000256" key="2">
    <source>
        <dbReference type="ARBA" id="ARBA00022692"/>
    </source>
</evidence>
<reference evidence="6 7" key="1">
    <citation type="journal article" date="2014" name="BMC Genomics">
        <title>Comparison of environmental and isolate Sulfobacillus genomes reveals diverse carbon, sulfur, nitrogen, and hydrogen metabolisms.</title>
        <authorList>
            <person name="Justice N.B."/>
            <person name="Norman A."/>
            <person name="Brown C.T."/>
            <person name="Singh A."/>
            <person name="Thomas B.C."/>
            <person name="Banfield J.F."/>
        </authorList>
    </citation>
    <scope>NUCLEOTIDE SEQUENCE [LARGE SCALE GENOMIC DNA]</scope>
    <source>
        <strain evidence="6">AMDSBA4</strain>
    </source>
</reference>
<feature type="transmembrane region" description="Helical" evidence="5">
    <location>
        <begin position="361"/>
        <end position="384"/>
    </location>
</feature>
<proteinExistence type="predicted"/>
<evidence type="ECO:0000256" key="4">
    <source>
        <dbReference type="ARBA" id="ARBA00023136"/>
    </source>
</evidence>
<dbReference type="Gene3D" id="1.20.1740.10">
    <property type="entry name" value="Amino acid/polyamine transporter I"/>
    <property type="match status" value="1"/>
</dbReference>
<feature type="transmembrane region" description="Helical" evidence="5">
    <location>
        <begin position="127"/>
        <end position="148"/>
    </location>
</feature>
<evidence type="ECO:0000313" key="7">
    <source>
        <dbReference type="Proteomes" id="UP000242972"/>
    </source>
</evidence>
<evidence type="ECO:0000256" key="1">
    <source>
        <dbReference type="ARBA" id="ARBA00004141"/>
    </source>
</evidence>
<name>A0A2T2WXG3_9FIRM</name>
<feature type="transmembrane region" description="Helical" evidence="5">
    <location>
        <begin position="479"/>
        <end position="498"/>
    </location>
</feature>
<dbReference type="PANTHER" id="PTHR47547:SF1">
    <property type="entry name" value="ASPARTATE-PROTON SYMPORTER"/>
    <property type="match status" value="1"/>
</dbReference>
<feature type="transmembrane region" description="Helical" evidence="5">
    <location>
        <begin position="42"/>
        <end position="60"/>
    </location>
</feature>
<comment type="caution">
    <text evidence="6">The sequence shown here is derived from an EMBL/GenBank/DDBJ whole genome shotgun (WGS) entry which is preliminary data.</text>
</comment>
<dbReference type="InterPro" id="IPR002293">
    <property type="entry name" value="AA/rel_permease1"/>
</dbReference>
<dbReference type="Proteomes" id="UP000242972">
    <property type="component" value="Unassembled WGS sequence"/>
</dbReference>
<dbReference type="InterPro" id="IPR052962">
    <property type="entry name" value="AA_Transporter_AGT"/>
</dbReference>
<feature type="transmembrane region" description="Helical" evidence="5">
    <location>
        <begin position="286"/>
        <end position="306"/>
    </location>
</feature>
<protein>
    <submittedName>
        <fullName evidence="6">Amino acid transporter</fullName>
    </submittedName>
</protein>